<dbReference type="PANTHER" id="PTHR30146">
    <property type="entry name" value="LACI-RELATED TRANSCRIPTIONAL REPRESSOR"/>
    <property type="match status" value="1"/>
</dbReference>
<protein>
    <submittedName>
        <fullName evidence="6">Transcriptional regulator, LacI family</fullName>
    </submittedName>
</protein>
<evidence type="ECO:0000256" key="4">
    <source>
        <dbReference type="SAM" id="MobiDB-lite"/>
    </source>
</evidence>
<keyword evidence="2" id="KW-0238">DNA-binding</keyword>
<dbReference type="AlphaFoldDB" id="A0A9X2G1G3"/>
<dbReference type="PROSITE" id="PS50932">
    <property type="entry name" value="HTH_LACI_2"/>
    <property type="match status" value="1"/>
</dbReference>
<dbReference type="PROSITE" id="PS00356">
    <property type="entry name" value="HTH_LACI_1"/>
    <property type="match status" value="1"/>
</dbReference>
<keyword evidence="7" id="KW-1185">Reference proteome</keyword>
<evidence type="ECO:0000313" key="6">
    <source>
        <dbReference type="EMBL" id="MCP2263668.1"/>
    </source>
</evidence>
<dbReference type="SMART" id="SM00354">
    <property type="entry name" value="HTH_LACI"/>
    <property type="match status" value="1"/>
</dbReference>
<evidence type="ECO:0000256" key="2">
    <source>
        <dbReference type="ARBA" id="ARBA00023125"/>
    </source>
</evidence>
<accession>A0A9X2G1G3</accession>
<proteinExistence type="predicted"/>
<dbReference type="InterPro" id="IPR028082">
    <property type="entry name" value="Peripla_BP_I"/>
</dbReference>
<dbReference type="Gene3D" id="3.40.50.2300">
    <property type="match status" value="2"/>
</dbReference>
<dbReference type="CDD" id="cd01392">
    <property type="entry name" value="HTH_LacI"/>
    <property type="match status" value="1"/>
</dbReference>
<reference evidence="6" key="1">
    <citation type="submission" date="2022-06" db="EMBL/GenBank/DDBJ databases">
        <title>Genomic Encyclopedia of Archaeal and Bacterial Type Strains, Phase II (KMG-II): from individual species to whole genera.</title>
        <authorList>
            <person name="Goeker M."/>
        </authorList>
    </citation>
    <scope>NUCLEOTIDE SEQUENCE</scope>
    <source>
        <strain evidence="6">DSM 26652</strain>
    </source>
</reference>
<organism evidence="6 7">
    <name type="scientific">Promicromonospora thailandica</name>
    <dbReference type="NCBI Taxonomy" id="765201"/>
    <lineage>
        <taxon>Bacteria</taxon>
        <taxon>Bacillati</taxon>
        <taxon>Actinomycetota</taxon>
        <taxon>Actinomycetes</taxon>
        <taxon>Micrococcales</taxon>
        <taxon>Promicromonosporaceae</taxon>
        <taxon>Promicromonospora</taxon>
    </lineage>
</organism>
<dbReference type="SUPFAM" id="SSF47413">
    <property type="entry name" value="lambda repressor-like DNA-binding domains"/>
    <property type="match status" value="1"/>
</dbReference>
<evidence type="ECO:0000259" key="5">
    <source>
        <dbReference type="PROSITE" id="PS50932"/>
    </source>
</evidence>
<feature type="domain" description="HTH lacI-type" evidence="5">
    <location>
        <begin position="3"/>
        <end position="57"/>
    </location>
</feature>
<dbReference type="GO" id="GO:0000976">
    <property type="term" value="F:transcription cis-regulatory region binding"/>
    <property type="evidence" value="ECO:0007669"/>
    <property type="project" value="TreeGrafter"/>
</dbReference>
<keyword evidence="1" id="KW-0805">Transcription regulation</keyword>
<evidence type="ECO:0000256" key="3">
    <source>
        <dbReference type="ARBA" id="ARBA00023163"/>
    </source>
</evidence>
<dbReference type="PANTHER" id="PTHR30146:SF109">
    <property type="entry name" value="HTH-TYPE TRANSCRIPTIONAL REGULATOR GALS"/>
    <property type="match status" value="1"/>
</dbReference>
<dbReference type="Pfam" id="PF13377">
    <property type="entry name" value="Peripla_BP_3"/>
    <property type="match status" value="1"/>
</dbReference>
<dbReference type="InterPro" id="IPR000843">
    <property type="entry name" value="HTH_LacI"/>
</dbReference>
<dbReference type="Proteomes" id="UP001139493">
    <property type="component" value="Unassembled WGS sequence"/>
</dbReference>
<sequence length="358" mass="37781">MAVTMHDVAQRAGVSIKTVSNVVNGYPYIRAATKERVEAAIEELGYRVNMSARNLRTRRTGLITLAVPELSLPYFAELADAVISAADAAGWTVLIEQTSASRERETEVLSGRRRHLTDGLIFSPLALGPDDLGLFSVDFPLVILGERVFGAPADHVTMNNVAAAKAATLHLASLGRRRIAVIGAHEGERAGSAALRTEGYREGLAEAGLSYDPALVREAVPWHRSTGAEAVGRMLDDGVDFDAVFALNDALALGALHALHAHRVDVPGQVALIGFDDVDDARFAVPALSSVDPGRDQIAQTAVDLLVERIGASGDPAPFRRVVPDSRIVGRESTGEDGSVVGVQHGGTEPVAAAPARA</sequence>
<dbReference type="Gene3D" id="1.10.260.40">
    <property type="entry name" value="lambda repressor-like DNA-binding domains"/>
    <property type="match status" value="1"/>
</dbReference>
<dbReference type="InterPro" id="IPR046335">
    <property type="entry name" value="LacI/GalR-like_sensor"/>
</dbReference>
<dbReference type="InterPro" id="IPR010982">
    <property type="entry name" value="Lambda_DNA-bd_dom_sf"/>
</dbReference>
<dbReference type="SUPFAM" id="SSF53822">
    <property type="entry name" value="Periplasmic binding protein-like I"/>
    <property type="match status" value="1"/>
</dbReference>
<gene>
    <name evidence="6" type="ORF">APR03_000999</name>
</gene>
<evidence type="ECO:0000256" key="1">
    <source>
        <dbReference type="ARBA" id="ARBA00023015"/>
    </source>
</evidence>
<dbReference type="RefSeq" id="WP_253833359.1">
    <property type="nucleotide sequence ID" value="NZ_JAMTCS010000002.1"/>
</dbReference>
<dbReference type="GO" id="GO:0003700">
    <property type="term" value="F:DNA-binding transcription factor activity"/>
    <property type="evidence" value="ECO:0007669"/>
    <property type="project" value="TreeGrafter"/>
</dbReference>
<dbReference type="Pfam" id="PF00356">
    <property type="entry name" value="LacI"/>
    <property type="match status" value="1"/>
</dbReference>
<keyword evidence="3" id="KW-0804">Transcription</keyword>
<name>A0A9X2G1G3_9MICO</name>
<comment type="caution">
    <text evidence="6">The sequence shown here is derived from an EMBL/GenBank/DDBJ whole genome shotgun (WGS) entry which is preliminary data.</text>
</comment>
<evidence type="ECO:0000313" key="7">
    <source>
        <dbReference type="Proteomes" id="UP001139493"/>
    </source>
</evidence>
<dbReference type="CDD" id="cd06267">
    <property type="entry name" value="PBP1_LacI_sugar_binding-like"/>
    <property type="match status" value="1"/>
</dbReference>
<dbReference type="EMBL" id="JAMTCS010000002">
    <property type="protein sequence ID" value="MCP2263668.1"/>
    <property type="molecule type" value="Genomic_DNA"/>
</dbReference>
<feature type="region of interest" description="Disordered" evidence="4">
    <location>
        <begin position="328"/>
        <end position="358"/>
    </location>
</feature>